<feature type="compositionally biased region" description="Basic and acidic residues" evidence="12">
    <location>
        <begin position="1"/>
        <end position="15"/>
    </location>
</feature>
<dbReference type="GO" id="GO:0007601">
    <property type="term" value="P:visual perception"/>
    <property type="evidence" value="ECO:0007669"/>
    <property type="project" value="UniProtKB-KW"/>
</dbReference>
<dbReference type="Gene3D" id="3.40.30.10">
    <property type="entry name" value="Glutaredoxin"/>
    <property type="match status" value="1"/>
</dbReference>
<evidence type="ECO:0000256" key="6">
    <source>
        <dbReference type="ARBA" id="ARBA00022990"/>
    </source>
</evidence>
<keyword evidence="5" id="KW-0970">Cilium biogenesis/degradation</keyword>
<evidence type="ECO:0000256" key="10">
    <source>
        <dbReference type="ARBA" id="ARBA00063912"/>
    </source>
</evidence>
<comment type="subunit">
    <text evidence="10">Forms a complex with the beta and gamma subunits of the GTP-binding protein, transducin. Interacts with the CCT chaperonin complex.</text>
</comment>
<dbReference type="Pfam" id="PF02114">
    <property type="entry name" value="Phosducin"/>
    <property type="match status" value="1"/>
</dbReference>
<dbReference type="Proteomes" id="UP000694391">
    <property type="component" value="Unplaced"/>
</dbReference>
<keyword evidence="3" id="KW-0597">Phosphoprotein</keyword>
<dbReference type="InterPro" id="IPR001200">
    <property type="entry name" value="Phosducin"/>
</dbReference>
<evidence type="ECO:0000256" key="4">
    <source>
        <dbReference type="ARBA" id="ARBA00022606"/>
    </source>
</evidence>
<keyword evidence="6" id="KW-0007">Acetylation</keyword>
<keyword evidence="8" id="KW-0966">Cell projection</keyword>
<keyword evidence="7" id="KW-0143">Chaperone</keyword>
<dbReference type="PANTHER" id="PTHR46052">
    <property type="entry name" value="PHOSDUCIN-LIKE PROTEIN"/>
    <property type="match status" value="1"/>
</dbReference>
<dbReference type="InterPro" id="IPR024253">
    <property type="entry name" value="Phosducin_thioredoxin-like_dom"/>
</dbReference>
<dbReference type="FunFam" id="3.40.30.10:FF:000072">
    <property type="entry name" value="Phosducin like"/>
    <property type="match status" value="1"/>
</dbReference>
<dbReference type="GO" id="GO:0030030">
    <property type="term" value="P:cell projection organization"/>
    <property type="evidence" value="ECO:0007669"/>
    <property type="project" value="UniProtKB-KW"/>
</dbReference>
<evidence type="ECO:0000256" key="2">
    <source>
        <dbReference type="ARBA" id="ARBA00009686"/>
    </source>
</evidence>
<evidence type="ECO:0000256" key="5">
    <source>
        <dbReference type="ARBA" id="ARBA00022794"/>
    </source>
</evidence>
<dbReference type="PANTHER" id="PTHR46052:SF4">
    <property type="entry name" value="PHOSDUCIN-LIKE PROTEIN"/>
    <property type="match status" value="1"/>
</dbReference>
<feature type="domain" description="Phosducin" evidence="13">
    <location>
        <begin position="70"/>
        <end position="331"/>
    </location>
</feature>
<feature type="compositionally biased region" description="Pro residues" evidence="12">
    <location>
        <begin position="16"/>
        <end position="27"/>
    </location>
</feature>
<keyword evidence="4" id="KW-0716">Sensory transduction</keyword>
<dbReference type="SUPFAM" id="SSF52833">
    <property type="entry name" value="Thioredoxin-like"/>
    <property type="match status" value="1"/>
</dbReference>
<dbReference type="GO" id="GO:0005929">
    <property type="term" value="C:cilium"/>
    <property type="evidence" value="ECO:0007669"/>
    <property type="project" value="UniProtKB-SubCell"/>
</dbReference>
<dbReference type="GeneID" id="112677165"/>
<evidence type="ECO:0000256" key="11">
    <source>
        <dbReference type="ARBA" id="ARBA00074564"/>
    </source>
</evidence>
<dbReference type="GO" id="GO:0008277">
    <property type="term" value="P:regulation of G protein-coupled receptor signaling pathway"/>
    <property type="evidence" value="ECO:0007669"/>
    <property type="project" value="InterPro"/>
</dbReference>
<reference evidence="14" key="2">
    <citation type="submission" date="2025-09" db="UniProtKB">
        <authorList>
            <consortium name="Ensembl"/>
        </authorList>
    </citation>
    <scope>IDENTIFICATION</scope>
</reference>
<protein>
    <recommendedName>
        <fullName evidence="11">Phosducin-like protein</fullName>
    </recommendedName>
</protein>
<dbReference type="InterPro" id="IPR051499">
    <property type="entry name" value="Phosducin-like_reg"/>
</dbReference>
<dbReference type="CDD" id="cd02987">
    <property type="entry name" value="Phd_like_Phd"/>
    <property type="match status" value="1"/>
</dbReference>
<dbReference type="InterPro" id="IPR036249">
    <property type="entry name" value="Thioredoxin-like_sf"/>
</dbReference>
<evidence type="ECO:0000256" key="9">
    <source>
        <dbReference type="ARBA" id="ARBA00023305"/>
    </source>
</evidence>
<keyword evidence="9" id="KW-0844">Vision</keyword>
<dbReference type="CTD" id="5082"/>
<sequence>MSARPLDPHGGRDHPAPLPPLAPPPSGSPQGTMTTLDDKLLGEKLQYYYSSSEDEDSDHEDKDGGRGALAGTSMPADAELAGEGISVNTGPKGVINDWRRFKQLETEQREEQCQEMERLVKKLSMTCRSHLDEEEDQHRQKDLQEKISGKMTLKEFAVMNEDQDDEEFLQKYRKQRMEEMRQQLHKGPQFKKVFEIPSGEGFLDMIDKEQKSTLIMVHIYEDGIPGTEAMNGCMICLAAEYPAVKFCRVKSSVIGASSRFTRNALPALLIYKGGELIGNFVRVTDQLGEDFFAVDLEAFLQEFGLLPEKEVLVLTSVRNSATCHSEDSDLEID</sequence>
<accession>A0A8C0KQ08</accession>
<dbReference type="PRINTS" id="PR00677">
    <property type="entry name" value="PHOSDUCIN"/>
</dbReference>
<evidence type="ECO:0000256" key="8">
    <source>
        <dbReference type="ARBA" id="ARBA00023273"/>
    </source>
</evidence>
<evidence type="ECO:0000256" key="3">
    <source>
        <dbReference type="ARBA" id="ARBA00022553"/>
    </source>
</evidence>
<evidence type="ECO:0000256" key="1">
    <source>
        <dbReference type="ARBA" id="ARBA00004138"/>
    </source>
</evidence>
<keyword evidence="15" id="KW-1185">Reference proteome</keyword>
<evidence type="ECO:0000256" key="7">
    <source>
        <dbReference type="ARBA" id="ARBA00023186"/>
    </source>
</evidence>
<dbReference type="FunFam" id="1.10.168.10:FF:000001">
    <property type="entry name" value="phosducin-like protein"/>
    <property type="match status" value="1"/>
</dbReference>
<dbReference type="RefSeq" id="XP_048970434.1">
    <property type="nucleotide sequence ID" value="XM_049114477.1"/>
</dbReference>
<gene>
    <name evidence="14" type="primary">PDCL</name>
</gene>
<reference evidence="14" key="1">
    <citation type="submission" date="2025-08" db="UniProtKB">
        <authorList>
            <consortium name="Ensembl"/>
        </authorList>
    </citation>
    <scope>IDENTIFICATION</scope>
</reference>
<evidence type="ECO:0000313" key="14">
    <source>
        <dbReference type="Ensembl" id="ENSCAFP00020019230.1"/>
    </source>
</evidence>
<comment type="subcellular location">
    <subcellularLocation>
        <location evidence="1">Cell projection</location>
        <location evidence="1">Cilium</location>
    </subcellularLocation>
</comment>
<dbReference type="Ensembl" id="ENSCAFT00020022257.1">
    <property type="protein sequence ID" value="ENSCAFP00020019230.1"/>
    <property type="gene ID" value="ENSCAFG00020015282.1"/>
</dbReference>
<evidence type="ECO:0000313" key="15">
    <source>
        <dbReference type="Proteomes" id="UP000694391"/>
    </source>
</evidence>
<dbReference type="AlphaFoldDB" id="A0A8C0KQ08"/>
<organism evidence="14 15">
    <name type="scientific">Canis lupus dingo</name>
    <name type="common">dingo</name>
    <dbReference type="NCBI Taxonomy" id="286419"/>
    <lineage>
        <taxon>Eukaryota</taxon>
        <taxon>Metazoa</taxon>
        <taxon>Chordata</taxon>
        <taxon>Craniata</taxon>
        <taxon>Vertebrata</taxon>
        <taxon>Euteleostomi</taxon>
        <taxon>Mammalia</taxon>
        <taxon>Eutheria</taxon>
        <taxon>Laurasiatheria</taxon>
        <taxon>Carnivora</taxon>
        <taxon>Caniformia</taxon>
        <taxon>Canidae</taxon>
        <taxon>Canis</taxon>
    </lineage>
</organism>
<name>A0A8C0KQ08_CANLU</name>
<evidence type="ECO:0000259" key="13">
    <source>
        <dbReference type="Pfam" id="PF02114"/>
    </source>
</evidence>
<evidence type="ECO:0000256" key="12">
    <source>
        <dbReference type="SAM" id="MobiDB-lite"/>
    </source>
</evidence>
<comment type="similarity">
    <text evidence="2">Belongs to the phosducin family.</text>
</comment>
<dbReference type="GO" id="GO:1902605">
    <property type="term" value="P:heterotrimeric G-protein complex assembly"/>
    <property type="evidence" value="ECO:0007669"/>
    <property type="project" value="Ensembl"/>
</dbReference>
<dbReference type="GO" id="GO:0045880">
    <property type="term" value="P:positive regulation of smoothened signaling pathway"/>
    <property type="evidence" value="ECO:0007669"/>
    <property type="project" value="Ensembl"/>
</dbReference>
<proteinExistence type="inferred from homology"/>
<dbReference type="GeneTree" id="ENSGT00940000159569"/>
<dbReference type="InterPro" id="IPR023196">
    <property type="entry name" value="Phosducin_N_dom_sf"/>
</dbReference>
<dbReference type="Gene3D" id="1.10.168.10">
    <property type="entry name" value="Phosducin, domain 2"/>
    <property type="match status" value="1"/>
</dbReference>
<dbReference type="GO" id="GO:0005737">
    <property type="term" value="C:cytoplasm"/>
    <property type="evidence" value="ECO:0007669"/>
    <property type="project" value="Ensembl"/>
</dbReference>
<feature type="region of interest" description="Disordered" evidence="12">
    <location>
        <begin position="1"/>
        <end position="88"/>
    </location>
</feature>